<dbReference type="EMBL" id="BGKA01000058">
    <property type="protein sequence ID" value="GBH15591.1"/>
    <property type="molecule type" value="Genomic_DNA"/>
</dbReference>
<evidence type="ECO:0000313" key="1">
    <source>
        <dbReference type="EMBL" id="GBH15591.1"/>
    </source>
</evidence>
<evidence type="ECO:0000313" key="2">
    <source>
        <dbReference type="Proteomes" id="UP000248291"/>
    </source>
</evidence>
<gene>
    <name evidence="1" type="ORF">KPSA3_01520</name>
</gene>
<dbReference type="AlphaFoldDB" id="A0AAN4Q297"/>
<dbReference type="Proteomes" id="UP000248291">
    <property type="component" value="Unassembled WGS sequence"/>
</dbReference>
<reference evidence="1 2" key="1">
    <citation type="submission" date="2018-04" db="EMBL/GenBank/DDBJ databases">
        <title>Draft genome sequence of Pseudomonas syringae pv. actinidiae biovar 3 strains isolated from kiwifruit in Kagawa prefecture.</title>
        <authorList>
            <person name="Tabuchi M."/>
            <person name="Saito M."/>
            <person name="Fujiwara S."/>
            <person name="Sasa N."/>
            <person name="Akimitsu K."/>
            <person name="Gomi K."/>
            <person name="Konishi-Sugita S."/>
            <person name="Hamano K."/>
            <person name="Kataoka I."/>
        </authorList>
    </citation>
    <scope>NUCLEOTIDE SEQUENCE [LARGE SCALE GENOMIC DNA]</scope>
    <source>
        <strain evidence="1 2">MAFF212211</strain>
    </source>
</reference>
<organism evidence="1 2">
    <name type="scientific">Pseudomonas syringae pv. actinidiae</name>
    <dbReference type="NCBI Taxonomy" id="103796"/>
    <lineage>
        <taxon>Bacteria</taxon>
        <taxon>Pseudomonadati</taxon>
        <taxon>Pseudomonadota</taxon>
        <taxon>Gammaproteobacteria</taxon>
        <taxon>Pseudomonadales</taxon>
        <taxon>Pseudomonadaceae</taxon>
        <taxon>Pseudomonas</taxon>
        <taxon>Pseudomonas syringae</taxon>
    </lineage>
</organism>
<comment type="caution">
    <text evidence="1">The sequence shown here is derived from an EMBL/GenBank/DDBJ whole genome shotgun (WGS) entry which is preliminary data.</text>
</comment>
<proteinExistence type="predicted"/>
<name>A0AAN4Q297_PSESF</name>
<accession>A0AAN4Q297</accession>
<protein>
    <submittedName>
        <fullName evidence="1">Uncharacterized protein</fullName>
    </submittedName>
</protein>
<sequence>MPVPAIPCAFPVRMHIAVARPFRLPVAVNQHVSLTIPVPVTTRPHIAGTRSRFDFDYPLGRRLRRDDFFDVFVMCVRSLMNDSLLDTT</sequence>